<keyword evidence="4" id="KW-1185">Reference proteome</keyword>
<feature type="domain" description="Glycosyl transferase family 1" evidence="1">
    <location>
        <begin position="181"/>
        <end position="331"/>
    </location>
</feature>
<organism evidence="3 4">
    <name type="scientific">Hufsiella ginkgonis</name>
    <dbReference type="NCBI Taxonomy" id="2695274"/>
    <lineage>
        <taxon>Bacteria</taxon>
        <taxon>Pseudomonadati</taxon>
        <taxon>Bacteroidota</taxon>
        <taxon>Sphingobacteriia</taxon>
        <taxon>Sphingobacteriales</taxon>
        <taxon>Sphingobacteriaceae</taxon>
        <taxon>Hufsiella</taxon>
    </lineage>
</organism>
<feature type="domain" description="Glycosyltransferase subfamily 4-like N-terminal" evidence="2">
    <location>
        <begin position="75"/>
        <end position="167"/>
    </location>
</feature>
<accession>A0A7K1XSM4</accession>
<dbReference type="InterPro" id="IPR001296">
    <property type="entry name" value="Glyco_trans_1"/>
</dbReference>
<evidence type="ECO:0000259" key="1">
    <source>
        <dbReference type="Pfam" id="PF00534"/>
    </source>
</evidence>
<reference evidence="3 4" key="1">
    <citation type="submission" date="2019-11" db="EMBL/GenBank/DDBJ databases">
        <title>Pedobacter sp. HMF7056 Genome sequencing and assembly.</title>
        <authorList>
            <person name="Kang H."/>
            <person name="Kim H."/>
            <person name="Joh K."/>
        </authorList>
    </citation>
    <scope>NUCLEOTIDE SEQUENCE [LARGE SCALE GENOMIC DNA]</scope>
    <source>
        <strain evidence="3 4">HMF7056</strain>
    </source>
</reference>
<keyword evidence="3" id="KW-0808">Transferase</keyword>
<proteinExistence type="predicted"/>
<dbReference type="CDD" id="cd03809">
    <property type="entry name" value="GT4_MtfB-like"/>
    <property type="match status" value="1"/>
</dbReference>
<dbReference type="AlphaFoldDB" id="A0A7K1XSM4"/>
<dbReference type="PANTHER" id="PTHR46401:SF8">
    <property type="entry name" value="BLL6006 PROTEIN"/>
    <property type="match status" value="1"/>
</dbReference>
<dbReference type="Proteomes" id="UP000451233">
    <property type="component" value="Unassembled WGS sequence"/>
</dbReference>
<gene>
    <name evidence="3" type="ORF">GS398_01460</name>
</gene>
<comment type="caution">
    <text evidence="3">The sequence shown here is derived from an EMBL/GenBank/DDBJ whole genome shotgun (WGS) entry which is preliminary data.</text>
</comment>
<dbReference type="Gene3D" id="3.40.50.2000">
    <property type="entry name" value="Glycogen Phosphorylase B"/>
    <property type="match status" value="2"/>
</dbReference>
<dbReference type="EMBL" id="WVHS01000001">
    <property type="protein sequence ID" value="MXV13952.1"/>
    <property type="molecule type" value="Genomic_DNA"/>
</dbReference>
<evidence type="ECO:0000313" key="3">
    <source>
        <dbReference type="EMBL" id="MXV13952.1"/>
    </source>
</evidence>
<evidence type="ECO:0000313" key="4">
    <source>
        <dbReference type="Proteomes" id="UP000451233"/>
    </source>
</evidence>
<dbReference type="RefSeq" id="WP_160904966.1">
    <property type="nucleotide sequence ID" value="NZ_WVHS01000001.1"/>
</dbReference>
<dbReference type="Pfam" id="PF00534">
    <property type="entry name" value="Glycos_transf_1"/>
    <property type="match status" value="1"/>
</dbReference>
<dbReference type="SUPFAM" id="SSF53756">
    <property type="entry name" value="UDP-Glycosyltransferase/glycogen phosphorylase"/>
    <property type="match status" value="1"/>
</dbReference>
<dbReference type="Pfam" id="PF13439">
    <property type="entry name" value="Glyco_transf_4"/>
    <property type="match status" value="1"/>
</dbReference>
<dbReference type="InterPro" id="IPR028098">
    <property type="entry name" value="Glyco_trans_4-like_N"/>
</dbReference>
<sequence>MGEITPGRPSVLVTFDSMKYVNTGLYHFGKSLGEALIRQNDRFNLTYYLHKRGLYFKDKVNTLTMAKYHKLYFPRSRDFDVVHVTDQIGRLDPKKVKAGKIMTLHDLNFLHETAHDEKKLSKQLDALANMMGHFDRIVTISHFVRRDVLSYFPEMSGKVTVIHNGADKLVPFPGHQPAYRPQKPFLFTIGLVSSKKNFHVLPALLARNDFELVIAGIETPYQEKVMEQARTFNCADRVKIIGTISDNDKTWYFKNCQAFVFPSLAEGFGLPVIEAMHFGKPVFLSDKTSLPEVGGDSAWYFTSFEPEAMQQVFETGMNNFESNNLEEKVIRHAQKFSWDAAALSYLQLYSEYTR</sequence>
<name>A0A7K1XSM4_9SPHI</name>
<dbReference type="PANTHER" id="PTHR46401">
    <property type="entry name" value="GLYCOSYLTRANSFERASE WBBK-RELATED"/>
    <property type="match status" value="1"/>
</dbReference>
<evidence type="ECO:0000259" key="2">
    <source>
        <dbReference type="Pfam" id="PF13439"/>
    </source>
</evidence>
<protein>
    <submittedName>
        <fullName evidence="3">Glycosyltransferase</fullName>
    </submittedName>
</protein>
<dbReference type="GO" id="GO:0016757">
    <property type="term" value="F:glycosyltransferase activity"/>
    <property type="evidence" value="ECO:0007669"/>
    <property type="project" value="InterPro"/>
</dbReference>